<reference evidence="2 3" key="1">
    <citation type="submission" date="2015-09" db="EMBL/GenBank/DDBJ databases">
        <title>Draft genome of a European isolate of the apple canker pathogen Neonectria ditissima.</title>
        <authorList>
            <person name="Gomez-Cortecero A."/>
            <person name="Harrison R.J."/>
            <person name="Armitage A.D."/>
        </authorList>
    </citation>
    <scope>NUCLEOTIDE SEQUENCE [LARGE SCALE GENOMIC DNA]</scope>
    <source>
        <strain evidence="2 3">R09/05</strain>
    </source>
</reference>
<evidence type="ECO:0000313" key="3">
    <source>
        <dbReference type="Proteomes" id="UP000050424"/>
    </source>
</evidence>
<protein>
    <recommendedName>
        <fullName evidence="1">2EXR domain-containing protein</fullName>
    </recommendedName>
</protein>
<feature type="domain" description="2EXR" evidence="1">
    <location>
        <begin position="6"/>
        <end position="138"/>
    </location>
</feature>
<organism evidence="2 3">
    <name type="scientific">Neonectria ditissima</name>
    <dbReference type="NCBI Taxonomy" id="78410"/>
    <lineage>
        <taxon>Eukaryota</taxon>
        <taxon>Fungi</taxon>
        <taxon>Dikarya</taxon>
        <taxon>Ascomycota</taxon>
        <taxon>Pezizomycotina</taxon>
        <taxon>Sordariomycetes</taxon>
        <taxon>Hypocreomycetidae</taxon>
        <taxon>Hypocreales</taxon>
        <taxon>Nectriaceae</taxon>
        <taxon>Neonectria</taxon>
    </lineage>
</organism>
<dbReference type="InterPro" id="IPR045518">
    <property type="entry name" value="2EXR"/>
</dbReference>
<sequence length="358" mass="41945">MASSTFERFSSLPCELQRMIWRLAIRPSGYTGGLHHFYIRTSVSNDSTASAVNKRIDGLVFLQQGNMTLTRDRFSHATAVPKFDALQKKPPHLTSNWSAYFWDAGLWTACYASRQAMMEHYNYQRLRQVQNIIVRNSRDLSSGIYRDGELRSEYWDIPVMATVPQEGGEWQLTVNTYRDLFCLNPEYWLSIVDWDKIFTNLSFTPNFQHHGPVRFLAIEFNKTWKDKWPRCFYRLLNENSARGFLVRTIYASGYGHASSYIWLIDRKSCPTTREIKKPMIFYDCKKEYVETKYSDMIQDEKSGYNAGNFYHDLNELAALSYSRRPRPVTEADEDLWSLEDFVGILTCRDFNSPRPSQE</sequence>
<comment type="caution">
    <text evidence="2">The sequence shown here is derived from an EMBL/GenBank/DDBJ whole genome shotgun (WGS) entry which is preliminary data.</text>
</comment>
<name>A0A0P7BDW1_9HYPO</name>
<keyword evidence="3" id="KW-1185">Reference proteome</keyword>
<evidence type="ECO:0000313" key="2">
    <source>
        <dbReference type="EMBL" id="KPM40849.1"/>
    </source>
</evidence>
<dbReference type="PANTHER" id="PTHR35910">
    <property type="entry name" value="2EXR DOMAIN-CONTAINING PROTEIN"/>
    <property type="match status" value="1"/>
</dbReference>
<dbReference type="AlphaFoldDB" id="A0A0P7BDW1"/>
<gene>
    <name evidence="2" type="ORF">AK830_g5730</name>
</gene>
<dbReference type="Pfam" id="PF20150">
    <property type="entry name" value="2EXR"/>
    <property type="match status" value="1"/>
</dbReference>
<dbReference type="Proteomes" id="UP000050424">
    <property type="component" value="Unassembled WGS sequence"/>
</dbReference>
<evidence type="ECO:0000259" key="1">
    <source>
        <dbReference type="Pfam" id="PF20150"/>
    </source>
</evidence>
<dbReference type="OrthoDB" id="3596450at2759"/>
<dbReference type="EMBL" id="LKCW01000075">
    <property type="protein sequence ID" value="KPM40849.1"/>
    <property type="molecule type" value="Genomic_DNA"/>
</dbReference>
<dbReference type="PANTHER" id="PTHR35910:SF1">
    <property type="entry name" value="2EXR DOMAIN-CONTAINING PROTEIN"/>
    <property type="match status" value="1"/>
</dbReference>
<proteinExistence type="predicted"/>
<accession>A0A0P7BDW1</accession>